<organism evidence="5 6">
    <name type="scientific">Marasmius tenuissimus</name>
    <dbReference type="NCBI Taxonomy" id="585030"/>
    <lineage>
        <taxon>Eukaryota</taxon>
        <taxon>Fungi</taxon>
        <taxon>Dikarya</taxon>
        <taxon>Basidiomycota</taxon>
        <taxon>Agaricomycotina</taxon>
        <taxon>Agaricomycetes</taxon>
        <taxon>Agaricomycetidae</taxon>
        <taxon>Agaricales</taxon>
        <taxon>Marasmiineae</taxon>
        <taxon>Marasmiaceae</taxon>
        <taxon>Marasmius</taxon>
    </lineage>
</organism>
<name>A0ABR3ADP0_9AGAR</name>
<dbReference type="Gene3D" id="3.30.1360.20">
    <property type="entry name" value="Transcriptional coactivator/pterin dehydratase"/>
    <property type="match status" value="1"/>
</dbReference>
<dbReference type="Pfam" id="PF01329">
    <property type="entry name" value="Pterin_4a"/>
    <property type="match status" value="1"/>
</dbReference>
<protein>
    <recommendedName>
        <fullName evidence="3">4a-hydroxytetrahydrobiopterin dehydratase</fullName>
        <ecNumber evidence="3">4.2.1.96</ecNumber>
    </recommendedName>
</protein>
<comment type="catalytic activity">
    <reaction evidence="1">
        <text>(4aS,6R)-4a-hydroxy-L-erythro-5,6,7,8-tetrahydrobiopterin = (6R)-L-erythro-6,7-dihydrobiopterin + H2O</text>
        <dbReference type="Rhea" id="RHEA:11920"/>
        <dbReference type="ChEBI" id="CHEBI:15377"/>
        <dbReference type="ChEBI" id="CHEBI:15642"/>
        <dbReference type="ChEBI" id="CHEBI:43120"/>
        <dbReference type="EC" id="4.2.1.96"/>
    </reaction>
</comment>
<evidence type="ECO:0000256" key="3">
    <source>
        <dbReference type="ARBA" id="ARBA00013252"/>
    </source>
</evidence>
<evidence type="ECO:0000313" key="5">
    <source>
        <dbReference type="EMBL" id="KAL0071833.1"/>
    </source>
</evidence>
<gene>
    <name evidence="5" type="ORF">AAF712_000755</name>
</gene>
<evidence type="ECO:0000256" key="2">
    <source>
        <dbReference type="ARBA" id="ARBA00006472"/>
    </source>
</evidence>
<keyword evidence="6" id="KW-1185">Reference proteome</keyword>
<keyword evidence="4" id="KW-0456">Lyase</keyword>
<dbReference type="EC" id="4.2.1.96" evidence="3"/>
<sequence length="187" mass="21302">MLRTVINRQSQIPPPVNGWPTPWLEPPEVKEYLFPLLRDSQWRLNFVPKASLSVPTLCKTFNFKGGVSALAFMKDVVTIADTEDHHPAAIQFNESPQPHVYIGVRTHSGKISPALLEYFTERIRADPPSKLRRQGITMRDIRFALLVEERFKEQYLVEDKGISEAGEGVTEPVTTVEELLRHLLSQV</sequence>
<dbReference type="EMBL" id="JBBXMP010000002">
    <property type="protein sequence ID" value="KAL0071833.1"/>
    <property type="molecule type" value="Genomic_DNA"/>
</dbReference>
<dbReference type="SUPFAM" id="SSF55248">
    <property type="entry name" value="PCD-like"/>
    <property type="match status" value="1"/>
</dbReference>
<evidence type="ECO:0000256" key="1">
    <source>
        <dbReference type="ARBA" id="ARBA00001554"/>
    </source>
</evidence>
<proteinExistence type="inferred from homology"/>
<evidence type="ECO:0000313" key="6">
    <source>
        <dbReference type="Proteomes" id="UP001437256"/>
    </source>
</evidence>
<comment type="caution">
    <text evidence="5">The sequence shown here is derived from an EMBL/GenBank/DDBJ whole genome shotgun (WGS) entry which is preliminary data.</text>
</comment>
<accession>A0ABR3ADP0</accession>
<comment type="similarity">
    <text evidence="2">Belongs to the pterin-4-alpha-carbinolamine dehydratase family.</text>
</comment>
<reference evidence="5 6" key="1">
    <citation type="submission" date="2024-05" db="EMBL/GenBank/DDBJ databases">
        <title>A draft genome resource for the thread blight pathogen Marasmius tenuissimus strain MS-2.</title>
        <authorList>
            <person name="Yulfo-Soto G.E."/>
            <person name="Baruah I.K."/>
            <person name="Amoako-Attah I."/>
            <person name="Bukari Y."/>
            <person name="Meinhardt L.W."/>
            <person name="Bailey B.A."/>
            <person name="Cohen S.P."/>
        </authorList>
    </citation>
    <scope>NUCLEOTIDE SEQUENCE [LARGE SCALE GENOMIC DNA]</scope>
    <source>
        <strain evidence="5 6">MS-2</strain>
    </source>
</reference>
<dbReference type="InterPro" id="IPR036428">
    <property type="entry name" value="PCD_sf"/>
</dbReference>
<evidence type="ECO:0000256" key="4">
    <source>
        <dbReference type="ARBA" id="ARBA00023239"/>
    </source>
</evidence>
<dbReference type="InterPro" id="IPR001533">
    <property type="entry name" value="Pterin_deHydtase"/>
</dbReference>
<dbReference type="Proteomes" id="UP001437256">
    <property type="component" value="Unassembled WGS sequence"/>
</dbReference>